<keyword evidence="2" id="KW-0813">Transport</keyword>
<dbReference type="Gene3D" id="3.10.580.10">
    <property type="entry name" value="CBS-domain"/>
    <property type="match status" value="1"/>
</dbReference>
<dbReference type="PANTHER" id="PTHR43869">
    <property type="entry name" value="GLYCINE BETAINE/PROLINE BETAINE TRANSPORT SYSTEM ATP-BINDING PROTEIN PROV"/>
    <property type="match status" value="1"/>
</dbReference>
<keyword evidence="5" id="KW-0129">CBS domain</keyword>
<evidence type="ECO:0000256" key="5">
    <source>
        <dbReference type="ARBA" id="ARBA00023122"/>
    </source>
</evidence>
<dbReference type="EMBL" id="RCUY01000002">
    <property type="protein sequence ID" value="RLP84165.1"/>
    <property type="molecule type" value="Genomic_DNA"/>
</dbReference>
<keyword evidence="4 7" id="KW-0067">ATP-binding</keyword>
<dbReference type="InterPro" id="IPR051921">
    <property type="entry name" value="ABC_osmolyte_uptake_ATP-bind"/>
</dbReference>
<dbReference type="PROSITE" id="PS50893">
    <property type="entry name" value="ABC_TRANSPORTER_2"/>
    <property type="match status" value="1"/>
</dbReference>
<dbReference type="GO" id="GO:0016020">
    <property type="term" value="C:membrane"/>
    <property type="evidence" value="ECO:0007669"/>
    <property type="project" value="InterPro"/>
</dbReference>
<dbReference type="InterPro" id="IPR003593">
    <property type="entry name" value="AAA+_ATPase"/>
</dbReference>
<dbReference type="PANTHER" id="PTHR43869:SF1">
    <property type="entry name" value="GLYCINE BETAINE_PROLINE BETAINE TRANSPORT SYSTEM ATP-BINDING PROTEIN PROV"/>
    <property type="match status" value="1"/>
</dbReference>
<dbReference type="SUPFAM" id="SSF54631">
    <property type="entry name" value="CBS-domain pair"/>
    <property type="match status" value="1"/>
</dbReference>
<dbReference type="SUPFAM" id="SSF52540">
    <property type="entry name" value="P-loop containing nucleoside triphosphate hydrolases"/>
    <property type="match status" value="1"/>
</dbReference>
<evidence type="ECO:0000313" key="8">
    <source>
        <dbReference type="Proteomes" id="UP000269438"/>
    </source>
</evidence>
<gene>
    <name evidence="7" type="ORF">D9V34_05095</name>
</gene>
<comment type="caution">
    <text evidence="7">The sequence shown here is derived from an EMBL/GenBank/DDBJ whole genome shotgun (WGS) entry which is preliminary data.</text>
</comment>
<feature type="domain" description="ABC transporter" evidence="6">
    <location>
        <begin position="27"/>
        <end position="265"/>
    </location>
</feature>
<organism evidence="7 8">
    <name type="scientific">Mycetocola lacteus</name>
    <dbReference type="NCBI Taxonomy" id="76637"/>
    <lineage>
        <taxon>Bacteria</taxon>
        <taxon>Bacillati</taxon>
        <taxon>Actinomycetota</taxon>
        <taxon>Actinomycetes</taxon>
        <taxon>Micrococcales</taxon>
        <taxon>Microbacteriaceae</taxon>
        <taxon>Mycetocola</taxon>
    </lineage>
</organism>
<dbReference type="InterPro" id="IPR005892">
    <property type="entry name" value="Gly-betaine_transp_ATP-bd"/>
</dbReference>
<dbReference type="GO" id="GO:0016887">
    <property type="term" value="F:ATP hydrolysis activity"/>
    <property type="evidence" value="ECO:0007669"/>
    <property type="project" value="InterPro"/>
</dbReference>
<dbReference type="Gene3D" id="3.40.50.300">
    <property type="entry name" value="P-loop containing nucleotide triphosphate hydrolases"/>
    <property type="match status" value="1"/>
</dbReference>
<comment type="similarity">
    <text evidence="1">Belongs to the ABC transporter superfamily.</text>
</comment>
<dbReference type="NCBIfam" id="TIGR01186">
    <property type="entry name" value="proV"/>
    <property type="match status" value="1"/>
</dbReference>
<evidence type="ECO:0000259" key="6">
    <source>
        <dbReference type="PROSITE" id="PS50893"/>
    </source>
</evidence>
<keyword evidence="8" id="KW-1185">Reference proteome</keyword>
<dbReference type="CDD" id="cd03294">
    <property type="entry name" value="ABC_Pro_Gly_Betaine"/>
    <property type="match status" value="1"/>
</dbReference>
<dbReference type="GO" id="GO:0005524">
    <property type="term" value="F:ATP binding"/>
    <property type="evidence" value="ECO:0007669"/>
    <property type="project" value="UniProtKB-KW"/>
</dbReference>
<dbReference type="PROSITE" id="PS00211">
    <property type="entry name" value="ABC_TRANSPORTER_1"/>
    <property type="match status" value="1"/>
</dbReference>
<dbReference type="GO" id="GO:0006970">
    <property type="term" value="P:response to osmotic stress"/>
    <property type="evidence" value="ECO:0007669"/>
    <property type="project" value="UniProtKB-ARBA"/>
</dbReference>
<evidence type="ECO:0000256" key="1">
    <source>
        <dbReference type="ARBA" id="ARBA00005417"/>
    </source>
</evidence>
<reference evidence="7 8" key="1">
    <citation type="submission" date="2018-10" db="EMBL/GenBank/DDBJ databases">
        <authorList>
            <person name="Li J."/>
        </authorList>
    </citation>
    <scope>NUCLEOTIDE SEQUENCE [LARGE SCALE GENOMIC DNA]</scope>
    <source>
        <strain evidence="7 8">JCM 11654</strain>
    </source>
</reference>
<dbReference type="InterPro" id="IPR046342">
    <property type="entry name" value="CBS_dom_sf"/>
</dbReference>
<accession>A0A3L7AVZ6</accession>
<sequence length="436" mass="46757">MSHNFAVEASGLYKIFGKKPREALNKLRAGASREEIAGLGTAAVIDASFDVKPGEIFVVMGLSGSGKSTLIRMLNGLWEPTAGSVRVMGKEIAGIPASKLREIRRESISMVFQHFALLPHRTVLDNAAYALEIQGVPAAERRARAMDILARVGLEGWEQKMPGQLSGGMQQRVGLARALASDTDVLLMDEAFSALDPLIRREMQEQLVDLQRDLGKTIIFITHDLNEAMFLGDRIAVMRDGRIVQVGTPDEILTDPANDYVAQFVHDVDRARVLTAEGVMEAPHAVVQLSAGPRAALRVMRDRQTSTVFVLGPGRTLLGVVRDREVLDLVRSGARDLSPALREAAATVTRESLLVDLFEPAAESPLPVAVVDDQNRLVGTVPRVTLLAALANVQPVITAENAIIAPATVPVDVITATLRAAGDAPESATTSTGGHA</sequence>
<dbReference type="InterPro" id="IPR003439">
    <property type="entry name" value="ABC_transporter-like_ATP-bd"/>
</dbReference>
<evidence type="ECO:0000256" key="3">
    <source>
        <dbReference type="ARBA" id="ARBA00022741"/>
    </source>
</evidence>
<proteinExistence type="inferred from homology"/>
<evidence type="ECO:0000256" key="2">
    <source>
        <dbReference type="ARBA" id="ARBA00022448"/>
    </source>
</evidence>
<dbReference type="RefSeq" id="WP_121687768.1">
    <property type="nucleotide sequence ID" value="NZ_RCUY01000002.1"/>
</dbReference>
<dbReference type="SMART" id="SM00382">
    <property type="entry name" value="AAA"/>
    <property type="match status" value="1"/>
</dbReference>
<protein>
    <submittedName>
        <fullName evidence="7">Glycine betaine/L-proline ABC transporter ATP-binding protein</fullName>
    </submittedName>
</protein>
<evidence type="ECO:0000313" key="7">
    <source>
        <dbReference type="EMBL" id="RLP84165.1"/>
    </source>
</evidence>
<keyword evidence="3" id="KW-0547">Nucleotide-binding</keyword>
<name>A0A3L7AVZ6_9MICO</name>
<dbReference type="InterPro" id="IPR017871">
    <property type="entry name" value="ABC_transporter-like_CS"/>
</dbReference>
<dbReference type="FunFam" id="3.40.50.300:FF:000201">
    <property type="entry name" value="Glycine betaine/L-proline ABC transporter ATP-binding protein"/>
    <property type="match status" value="1"/>
</dbReference>
<dbReference type="OrthoDB" id="9802264at2"/>
<dbReference type="Pfam" id="PF00005">
    <property type="entry name" value="ABC_tran"/>
    <property type="match status" value="1"/>
</dbReference>
<evidence type="ECO:0000256" key="4">
    <source>
        <dbReference type="ARBA" id="ARBA00022840"/>
    </source>
</evidence>
<dbReference type="AlphaFoldDB" id="A0A3L7AVZ6"/>
<dbReference type="Proteomes" id="UP000269438">
    <property type="component" value="Unassembled WGS sequence"/>
</dbReference>
<dbReference type="GO" id="GO:0031460">
    <property type="term" value="P:glycine betaine transport"/>
    <property type="evidence" value="ECO:0007669"/>
    <property type="project" value="InterPro"/>
</dbReference>
<dbReference type="InterPro" id="IPR027417">
    <property type="entry name" value="P-loop_NTPase"/>
</dbReference>